<comment type="caution">
    <text evidence="1">The sequence shown here is derived from an EMBL/GenBank/DDBJ whole genome shotgun (WGS) entry which is preliminary data.</text>
</comment>
<dbReference type="EMBL" id="LBVV01000019">
    <property type="protein sequence ID" value="KKQ93515.1"/>
    <property type="molecule type" value="Genomic_DNA"/>
</dbReference>
<name>A0A0G0LZQ5_UNCC2</name>
<protein>
    <recommendedName>
        <fullName evidence="3">HTH HARE-type domain-containing protein</fullName>
    </recommendedName>
</protein>
<proteinExistence type="predicted"/>
<dbReference type="AlphaFoldDB" id="A0A0G0LZQ5"/>
<reference evidence="1 2" key="1">
    <citation type="journal article" date="2015" name="Nature">
        <title>rRNA introns, odd ribosomes, and small enigmatic genomes across a large radiation of phyla.</title>
        <authorList>
            <person name="Brown C.T."/>
            <person name="Hug L.A."/>
            <person name="Thomas B.C."/>
            <person name="Sharon I."/>
            <person name="Castelle C.J."/>
            <person name="Singh A."/>
            <person name="Wilkins M.J."/>
            <person name="Williams K.H."/>
            <person name="Banfield J.F."/>
        </authorList>
    </citation>
    <scope>NUCLEOTIDE SEQUENCE [LARGE SCALE GENOMIC DNA]</scope>
</reference>
<sequence length="81" mass="9493">MQPSTVTERINAKALELLEQYPEGLRFTELRSKIESSDHTFHPKTVNGTVWKLPQKFPDKVYKPSRGLFRLLKYKSQSKNE</sequence>
<evidence type="ECO:0000313" key="2">
    <source>
        <dbReference type="Proteomes" id="UP000034207"/>
    </source>
</evidence>
<dbReference type="Proteomes" id="UP000034207">
    <property type="component" value="Unassembled WGS sequence"/>
</dbReference>
<dbReference type="STRING" id="1618345.UT18_C0019G0017"/>
<organism evidence="1 2">
    <name type="scientific">candidate division CPR2 bacterium GW2011_GWC2_39_10</name>
    <dbReference type="NCBI Taxonomy" id="1618345"/>
    <lineage>
        <taxon>Bacteria</taxon>
        <taxon>Bacteria division CPR2</taxon>
    </lineage>
</organism>
<gene>
    <name evidence="1" type="ORF">UT18_C0019G0017</name>
</gene>
<evidence type="ECO:0008006" key="3">
    <source>
        <dbReference type="Google" id="ProtNLM"/>
    </source>
</evidence>
<evidence type="ECO:0000313" key="1">
    <source>
        <dbReference type="EMBL" id="KKQ93515.1"/>
    </source>
</evidence>
<accession>A0A0G0LZQ5</accession>